<comment type="caution">
    <text evidence="8">The sequence shown here is derived from an EMBL/GenBank/DDBJ whole genome shotgun (WGS) entry which is preliminary data.</text>
</comment>
<dbReference type="Pfam" id="PF00037">
    <property type="entry name" value="Fer4"/>
    <property type="match status" value="1"/>
</dbReference>
<feature type="domain" description="4Fe-4S ferredoxin-type" evidence="7">
    <location>
        <begin position="62"/>
        <end position="91"/>
    </location>
</feature>
<dbReference type="GO" id="GO:0046872">
    <property type="term" value="F:metal ion binding"/>
    <property type="evidence" value="ECO:0007669"/>
    <property type="project" value="UniProtKB-KW"/>
</dbReference>
<dbReference type="EMBL" id="PETL01000157">
    <property type="protein sequence ID" value="PIV64239.1"/>
    <property type="molecule type" value="Genomic_DNA"/>
</dbReference>
<dbReference type="PROSITE" id="PS51379">
    <property type="entry name" value="4FE4S_FER_2"/>
    <property type="match status" value="2"/>
</dbReference>
<name>A0A2M7E945_9BACT</name>
<dbReference type="InterPro" id="IPR017896">
    <property type="entry name" value="4Fe4S_Fe-S-bd"/>
</dbReference>
<evidence type="ECO:0000256" key="1">
    <source>
        <dbReference type="ARBA" id="ARBA00001966"/>
    </source>
</evidence>
<proteinExistence type="predicted"/>
<keyword evidence="5" id="KW-0408">Iron</keyword>
<comment type="cofactor">
    <cofactor evidence="1">
        <name>[4Fe-4S] cluster</name>
        <dbReference type="ChEBI" id="CHEBI:49883"/>
    </cofactor>
</comment>
<dbReference type="SUPFAM" id="SSF54862">
    <property type="entry name" value="4Fe-4S ferredoxins"/>
    <property type="match status" value="1"/>
</dbReference>
<keyword evidence="3" id="KW-0479">Metal-binding</keyword>
<keyword evidence="6" id="KW-0411">Iron-sulfur</keyword>
<evidence type="ECO:0000313" key="8">
    <source>
        <dbReference type="EMBL" id="PIV64239.1"/>
    </source>
</evidence>
<dbReference type="InterPro" id="IPR011898">
    <property type="entry name" value="PorD_KorD"/>
</dbReference>
<reference evidence="9" key="1">
    <citation type="submission" date="2017-09" db="EMBL/GenBank/DDBJ databases">
        <title>Depth-based differentiation of microbial function through sediment-hosted aquifers and enrichment of novel symbionts in the deep terrestrial subsurface.</title>
        <authorList>
            <person name="Probst A.J."/>
            <person name="Ladd B."/>
            <person name="Jarett J.K."/>
            <person name="Geller-Mcgrath D.E."/>
            <person name="Sieber C.M.K."/>
            <person name="Emerson J.B."/>
            <person name="Anantharaman K."/>
            <person name="Thomas B.C."/>
            <person name="Malmstrom R."/>
            <person name="Stieglmeier M."/>
            <person name="Klingl A."/>
            <person name="Woyke T."/>
            <person name="Ryan C.M."/>
            <person name="Banfield J.F."/>
        </authorList>
    </citation>
    <scope>NUCLEOTIDE SEQUENCE [LARGE SCALE GENOMIC DNA]</scope>
</reference>
<evidence type="ECO:0000256" key="2">
    <source>
        <dbReference type="ARBA" id="ARBA00022485"/>
    </source>
</evidence>
<evidence type="ECO:0000259" key="7">
    <source>
        <dbReference type="PROSITE" id="PS51379"/>
    </source>
</evidence>
<dbReference type="AlphaFoldDB" id="A0A2M7E945"/>
<evidence type="ECO:0000313" key="9">
    <source>
        <dbReference type="Proteomes" id="UP000228886"/>
    </source>
</evidence>
<gene>
    <name evidence="8" type="ORF">COS11_03210</name>
</gene>
<dbReference type="Proteomes" id="UP000228886">
    <property type="component" value="Unassembled WGS sequence"/>
</dbReference>
<dbReference type="PANTHER" id="PTHR43724:SF1">
    <property type="entry name" value="PYRUVATE SYNTHASE SUBUNIT PORD"/>
    <property type="match status" value="1"/>
</dbReference>
<keyword evidence="4" id="KW-0677">Repeat</keyword>
<evidence type="ECO:0000256" key="6">
    <source>
        <dbReference type="ARBA" id="ARBA00023014"/>
    </source>
</evidence>
<dbReference type="NCBIfam" id="TIGR02179">
    <property type="entry name" value="PorD_KorD"/>
    <property type="match status" value="1"/>
</dbReference>
<dbReference type="GO" id="GO:0016625">
    <property type="term" value="F:oxidoreductase activity, acting on the aldehyde or oxo group of donors, iron-sulfur protein as acceptor"/>
    <property type="evidence" value="ECO:0007669"/>
    <property type="project" value="InterPro"/>
</dbReference>
<accession>A0A2M7E945</accession>
<organism evidence="8 9">
    <name type="scientific">bacterium (Candidatus Ratteibacteria) CG01_land_8_20_14_3_00_40_19</name>
    <dbReference type="NCBI Taxonomy" id="2014290"/>
    <lineage>
        <taxon>Bacteria</taxon>
        <taxon>Candidatus Ratteibacteria</taxon>
    </lineage>
</organism>
<dbReference type="PANTHER" id="PTHR43724">
    <property type="entry name" value="PYRUVATE SYNTHASE SUBUNIT PORD"/>
    <property type="match status" value="1"/>
</dbReference>
<protein>
    <submittedName>
        <fullName evidence="8">Ferredoxin</fullName>
    </submittedName>
</protein>
<keyword evidence="2" id="KW-0004">4Fe-4S</keyword>
<evidence type="ECO:0000256" key="5">
    <source>
        <dbReference type="ARBA" id="ARBA00023004"/>
    </source>
</evidence>
<dbReference type="Gene3D" id="3.30.70.20">
    <property type="match status" value="2"/>
</dbReference>
<feature type="domain" description="4Fe-4S ferredoxin-type" evidence="7">
    <location>
        <begin position="32"/>
        <end position="61"/>
    </location>
</feature>
<sequence length="97" mass="10947">MKKKLGWRQLAPGDLLGPATSLDFETGDWRTQRPIWDGEKCKNCLFCWIYCPDSAIMVKGKKMVGIDYRYCKGCGICAAECRFEAIEMKNEKGGGND</sequence>
<evidence type="ECO:0000256" key="4">
    <source>
        <dbReference type="ARBA" id="ARBA00022737"/>
    </source>
</evidence>
<evidence type="ECO:0000256" key="3">
    <source>
        <dbReference type="ARBA" id="ARBA00022723"/>
    </source>
</evidence>
<dbReference type="GO" id="GO:0051539">
    <property type="term" value="F:4 iron, 4 sulfur cluster binding"/>
    <property type="evidence" value="ECO:0007669"/>
    <property type="project" value="UniProtKB-KW"/>
</dbReference>